<evidence type="ECO:0000256" key="2">
    <source>
        <dbReference type="SAM" id="MobiDB-lite"/>
    </source>
</evidence>
<comment type="caution">
    <text evidence="4">The sequence shown here is derived from an EMBL/GenBank/DDBJ whole genome shotgun (WGS) entry which is preliminary data.</text>
</comment>
<feature type="region of interest" description="Disordered" evidence="2">
    <location>
        <begin position="284"/>
        <end position="324"/>
    </location>
</feature>
<dbReference type="PANTHER" id="PTHR12110:SF52">
    <property type="entry name" value="XYLOSE ISOMERASE"/>
    <property type="match status" value="1"/>
</dbReference>
<dbReference type="EMBL" id="JBIRYI010000003">
    <property type="protein sequence ID" value="MFI2486719.1"/>
    <property type="molecule type" value="Genomic_DNA"/>
</dbReference>
<proteinExistence type="predicted"/>
<dbReference type="InterPro" id="IPR036237">
    <property type="entry name" value="Xyl_isomerase-like_sf"/>
</dbReference>
<keyword evidence="4" id="KW-0413">Isomerase</keyword>
<evidence type="ECO:0000313" key="5">
    <source>
        <dbReference type="Proteomes" id="UP001611580"/>
    </source>
</evidence>
<reference evidence="4 5" key="1">
    <citation type="submission" date="2024-10" db="EMBL/GenBank/DDBJ databases">
        <title>The Natural Products Discovery Center: Release of the First 8490 Sequenced Strains for Exploring Actinobacteria Biosynthetic Diversity.</title>
        <authorList>
            <person name="Kalkreuter E."/>
            <person name="Kautsar S.A."/>
            <person name="Yang D."/>
            <person name="Bader C.D."/>
            <person name="Teijaro C.N."/>
            <person name="Fluegel L."/>
            <person name="Davis C.M."/>
            <person name="Simpson J.R."/>
            <person name="Lauterbach L."/>
            <person name="Steele A.D."/>
            <person name="Gui C."/>
            <person name="Meng S."/>
            <person name="Li G."/>
            <person name="Viehrig K."/>
            <person name="Ye F."/>
            <person name="Su P."/>
            <person name="Kiefer A.F."/>
            <person name="Nichols A."/>
            <person name="Cepeda A.J."/>
            <person name="Yan W."/>
            <person name="Fan B."/>
            <person name="Jiang Y."/>
            <person name="Adhikari A."/>
            <person name="Zheng C.-J."/>
            <person name="Schuster L."/>
            <person name="Cowan T.M."/>
            <person name="Smanski M.J."/>
            <person name="Chevrette M.G."/>
            <person name="De Carvalho L.P.S."/>
            <person name="Shen B."/>
        </authorList>
    </citation>
    <scope>NUCLEOTIDE SEQUENCE [LARGE SCALE GENOMIC DNA]</scope>
    <source>
        <strain evidence="4 5">NPDC019481</strain>
    </source>
</reference>
<dbReference type="InterPro" id="IPR013022">
    <property type="entry name" value="Xyl_isomerase-like_TIM-brl"/>
</dbReference>
<evidence type="ECO:0000256" key="1">
    <source>
        <dbReference type="ARBA" id="ARBA00023277"/>
    </source>
</evidence>
<organism evidence="4 5">
    <name type="scientific">Promicromonospora kroppenstedtii</name>
    <dbReference type="NCBI Taxonomy" id="440482"/>
    <lineage>
        <taxon>Bacteria</taxon>
        <taxon>Bacillati</taxon>
        <taxon>Actinomycetota</taxon>
        <taxon>Actinomycetes</taxon>
        <taxon>Micrococcales</taxon>
        <taxon>Promicromonosporaceae</taxon>
        <taxon>Promicromonospora</taxon>
    </lineage>
</organism>
<dbReference type="Proteomes" id="UP001611580">
    <property type="component" value="Unassembled WGS sequence"/>
</dbReference>
<dbReference type="Pfam" id="PF01261">
    <property type="entry name" value="AP_endonuc_2"/>
    <property type="match status" value="1"/>
</dbReference>
<dbReference type="InterPro" id="IPR050312">
    <property type="entry name" value="IolE/XylAMocC-like"/>
</dbReference>
<dbReference type="RefSeq" id="WP_397402850.1">
    <property type="nucleotide sequence ID" value="NZ_JBIRYI010000003.1"/>
</dbReference>
<name>A0ABW7XGU1_9MICO</name>
<dbReference type="PANTHER" id="PTHR12110">
    <property type="entry name" value="HYDROXYPYRUVATE ISOMERASE"/>
    <property type="match status" value="1"/>
</dbReference>
<dbReference type="SUPFAM" id="SSF51658">
    <property type="entry name" value="Xylose isomerase-like"/>
    <property type="match status" value="1"/>
</dbReference>
<dbReference type="Gene3D" id="3.20.20.150">
    <property type="entry name" value="Divalent-metal-dependent TIM barrel enzymes"/>
    <property type="match status" value="1"/>
</dbReference>
<gene>
    <name evidence="4" type="ORF">ACH47X_07400</name>
</gene>
<evidence type="ECO:0000259" key="3">
    <source>
        <dbReference type="Pfam" id="PF01261"/>
    </source>
</evidence>
<sequence length="324" mass="34330">MRPPFLLGYGTNGFGDHPLRVALDVLDDVGYDAVAVTLGFPHLDPFAPLAGDDVTALRAHLGRMRGGTGAAAVVETGTRYLLDPLHKHRPTLVDRDATLRMRYLERAVEIAADLDARCVSFFSGILPDDASAADGWARLRERVGELVEVAGERGVRLSLEPEPGMLVETVDDALRLLGDLDAPPELGITVDVGHCLVVEPGGVEGALRAAAPYLSNVQLDDMPATHHEHRPFGEGDIDLPLVLATLADIGYSGVAAVELPRHSHDAPRLARDSRAALMRAWAQVSGVRPDPAGTDTTGTDTASPQATSTDTISADAHSSKEALS</sequence>
<keyword evidence="1" id="KW-0119">Carbohydrate metabolism</keyword>
<protein>
    <submittedName>
        <fullName evidence="4">Sugar phosphate isomerase/epimerase family protein</fullName>
    </submittedName>
</protein>
<evidence type="ECO:0000313" key="4">
    <source>
        <dbReference type="EMBL" id="MFI2486719.1"/>
    </source>
</evidence>
<feature type="domain" description="Xylose isomerase-like TIM barrel" evidence="3">
    <location>
        <begin position="25"/>
        <end position="277"/>
    </location>
</feature>
<dbReference type="GO" id="GO:0016853">
    <property type="term" value="F:isomerase activity"/>
    <property type="evidence" value="ECO:0007669"/>
    <property type="project" value="UniProtKB-KW"/>
</dbReference>
<feature type="compositionally biased region" description="Polar residues" evidence="2">
    <location>
        <begin position="303"/>
        <end position="312"/>
    </location>
</feature>
<feature type="compositionally biased region" description="Low complexity" evidence="2">
    <location>
        <begin position="289"/>
        <end position="302"/>
    </location>
</feature>
<accession>A0ABW7XGU1</accession>
<keyword evidence="5" id="KW-1185">Reference proteome</keyword>